<keyword evidence="3" id="KW-0547">Nucleotide-binding</keyword>
<evidence type="ECO:0000256" key="1">
    <source>
        <dbReference type="ARBA" id="ARBA00022801"/>
    </source>
</evidence>
<dbReference type="PROSITE" id="PS51194">
    <property type="entry name" value="HELICASE_CTER"/>
    <property type="match status" value="1"/>
</dbReference>
<reference evidence="3 4" key="1">
    <citation type="submission" date="2018-03" db="EMBL/GenBank/DDBJ databases">
        <title>Draft Genome Sequences of the Obligatory Marine Myxobacteria Enhygromyxa salina SWB007.</title>
        <authorList>
            <person name="Poehlein A."/>
            <person name="Moghaddam J.A."/>
            <person name="Harms H."/>
            <person name="Alanjari M."/>
            <person name="Koenig G.M."/>
            <person name="Daniel R."/>
            <person name="Schaeberle T.F."/>
        </authorList>
    </citation>
    <scope>NUCLEOTIDE SEQUENCE [LARGE SCALE GENOMIC DNA]</scope>
    <source>
        <strain evidence="3 4">SWB007</strain>
    </source>
</reference>
<accession>A0A2S9XGY2</accession>
<dbReference type="SMART" id="SM00490">
    <property type="entry name" value="HELICc"/>
    <property type="match status" value="1"/>
</dbReference>
<dbReference type="EMBL" id="PVNL01000162">
    <property type="protein sequence ID" value="PRP92115.1"/>
    <property type="molecule type" value="Genomic_DNA"/>
</dbReference>
<protein>
    <submittedName>
        <fullName evidence="3">ATP-dependent RNA helicase DbpA</fullName>
        <ecNumber evidence="3">3.6.4.13</ecNumber>
    </submittedName>
</protein>
<organism evidence="3 4">
    <name type="scientific">Enhygromyxa salina</name>
    <dbReference type="NCBI Taxonomy" id="215803"/>
    <lineage>
        <taxon>Bacteria</taxon>
        <taxon>Pseudomonadati</taxon>
        <taxon>Myxococcota</taxon>
        <taxon>Polyangia</taxon>
        <taxon>Nannocystales</taxon>
        <taxon>Nannocystaceae</taxon>
        <taxon>Enhygromyxa</taxon>
    </lineage>
</organism>
<dbReference type="InterPro" id="IPR049730">
    <property type="entry name" value="SNF2/RAD54-like_C"/>
</dbReference>
<dbReference type="Gene3D" id="3.40.50.300">
    <property type="entry name" value="P-loop containing nucleotide triphosphate hydrolases"/>
    <property type="match status" value="1"/>
</dbReference>
<name>A0A2S9XGY2_9BACT</name>
<dbReference type="CDD" id="cd18793">
    <property type="entry name" value="SF2_C_SNF"/>
    <property type="match status" value="1"/>
</dbReference>
<dbReference type="EC" id="3.6.4.13" evidence="3"/>
<keyword evidence="3" id="KW-0347">Helicase</keyword>
<feature type="domain" description="Helicase C-terminal" evidence="2">
    <location>
        <begin position="1"/>
        <end position="151"/>
    </location>
</feature>
<evidence type="ECO:0000313" key="4">
    <source>
        <dbReference type="Proteomes" id="UP000238823"/>
    </source>
</evidence>
<comment type="caution">
    <text evidence="3">The sequence shown here is derived from an EMBL/GenBank/DDBJ whole genome shotgun (WGS) entry which is preliminary data.</text>
</comment>
<evidence type="ECO:0000259" key="2">
    <source>
        <dbReference type="PROSITE" id="PS51194"/>
    </source>
</evidence>
<evidence type="ECO:0000313" key="3">
    <source>
        <dbReference type="EMBL" id="PRP92115.1"/>
    </source>
</evidence>
<dbReference type="Proteomes" id="UP000238823">
    <property type="component" value="Unassembled WGS sequence"/>
</dbReference>
<gene>
    <name evidence="3" type="primary">dbpA_2</name>
    <name evidence="3" type="ORF">ENSA7_81710</name>
</gene>
<dbReference type="SUPFAM" id="SSF52540">
    <property type="entry name" value="P-loop containing nucleoside triphosphate hydrolases"/>
    <property type="match status" value="1"/>
</dbReference>
<keyword evidence="1 3" id="KW-0378">Hydrolase</keyword>
<sequence length="330" mass="36959">MLVLQFPSSGGVHQTGADLYLHERLDKELENAKVAKITGELDAAARRKVFRAFAPIAQRVTQLPRELYDLLVATDAISEGENLQDAEMVINYDLSWTPLRLIQRVGRINRFTAKTHKIDVRNFFPGTEPYEHIVKLRSRLRDRGERVRELSDVDYLEDGVQTPVWLATRSAAAVAKLYEAKRRVLTWAELVETASEMPSTEVPAHLWRASPASRRQARQLPDGVQGCGYGRHPGLYLLLDVNGRRIGLFRDDRAHAAIRCAPQPQSHEELLALVLDVTLGEVEVDALEFDRAIGELVQRWVGRPGADQASADVSVLAALEVREDPTSCSK</sequence>
<dbReference type="GO" id="GO:0016787">
    <property type="term" value="F:hydrolase activity"/>
    <property type="evidence" value="ECO:0007669"/>
    <property type="project" value="UniProtKB-KW"/>
</dbReference>
<dbReference type="AlphaFoldDB" id="A0A2S9XGY2"/>
<dbReference type="GO" id="GO:0003724">
    <property type="term" value="F:RNA helicase activity"/>
    <property type="evidence" value="ECO:0007669"/>
    <property type="project" value="UniProtKB-EC"/>
</dbReference>
<proteinExistence type="predicted"/>
<dbReference type="InterPro" id="IPR027417">
    <property type="entry name" value="P-loop_NTPase"/>
</dbReference>
<dbReference type="Pfam" id="PF00271">
    <property type="entry name" value="Helicase_C"/>
    <property type="match status" value="1"/>
</dbReference>
<keyword evidence="3" id="KW-0067">ATP-binding</keyword>
<dbReference type="RefSeq" id="WP_181234635.1">
    <property type="nucleotide sequence ID" value="NZ_PVNL01000162.1"/>
</dbReference>
<dbReference type="InterPro" id="IPR001650">
    <property type="entry name" value="Helicase_C-like"/>
</dbReference>